<proteinExistence type="predicted"/>
<name>A0A8T1QIN1_CARIL</name>
<accession>A0A8T1QIN1</accession>
<comment type="caution">
    <text evidence="1">The sequence shown here is derived from an EMBL/GenBank/DDBJ whole genome shotgun (WGS) entry which is preliminary data.</text>
</comment>
<gene>
    <name evidence="1" type="ORF">CIPAW_05G133100</name>
</gene>
<dbReference type="Proteomes" id="UP000811609">
    <property type="component" value="Chromosome 5"/>
</dbReference>
<sequence>MDHVIFTRQRTIDHLVSNFSDQNAKRVNPFLGIRLLASCVHAQEQNVKPKPILFYPVMEKITDGLKYCVLVGSGWRIYRSRHAYPLDLRFSFLPFQYSHVYPSMFARVDR</sequence>
<organism evidence="1 2">
    <name type="scientific">Carya illinoinensis</name>
    <name type="common">Pecan</name>
    <dbReference type="NCBI Taxonomy" id="32201"/>
    <lineage>
        <taxon>Eukaryota</taxon>
        <taxon>Viridiplantae</taxon>
        <taxon>Streptophyta</taxon>
        <taxon>Embryophyta</taxon>
        <taxon>Tracheophyta</taxon>
        <taxon>Spermatophyta</taxon>
        <taxon>Magnoliopsida</taxon>
        <taxon>eudicotyledons</taxon>
        <taxon>Gunneridae</taxon>
        <taxon>Pentapetalae</taxon>
        <taxon>rosids</taxon>
        <taxon>fabids</taxon>
        <taxon>Fagales</taxon>
        <taxon>Juglandaceae</taxon>
        <taxon>Carya</taxon>
    </lineage>
</organism>
<evidence type="ECO:0000313" key="1">
    <source>
        <dbReference type="EMBL" id="KAG6654265.1"/>
    </source>
</evidence>
<evidence type="ECO:0000313" key="2">
    <source>
        <dbReference type="Proteomes" id="UP000811609"/>
    </source>
</evidence>
<reference evidence="1" key="1">
    <citation type="submission" date="2020-12" db="EMBL/GenBank/DDBJ databases">
        <title>WGS assembly of Carya illinoinensis cv. Pawnee.</title>
        <authorList>
            <person name="Platts A."/>
            <person name="Shu S."/>
            <person name="Wright S."/>
            <person name="Barry K."/>
            <person name="Edger P."/>
            <person name="Pires J.C."/>
            <person name="Schmutz J."/>
        </authorList>
    </citation>
    <scope>NUCLEOTIDE SEQUENCE</scope>
    <source>
        <tissue evidence="1">Leaf</tissue>
    </source>
</reference>
<dbReference type="AlphaFoldDB" id="A0A8T1QIN1"/>
<protein>
    <submittedName>
        <fullName evidence="1">Uncharacterized protein</fullName>
    </submittedName>
</protein>
<keyword evidence="2" id="KW-1185">Reference proteome</keyword>
<dbReference type="EMBL" id="CM031813">
    <property type="protein sequence ID" value="KAG6654265.1"/>
    <property type="molecule type" value="Genomic_DNA"/>
</dbReference>